<keyword evidence="1" id="KW-1133">Transmembrane helix</keyword>
<reference evidence="2 3" key="1">
    <citation type="submission" date="2019-08" db="EMBL/GenBank/DDBJ databases">
        <title>Complete genome sequence of Candidatus Uab amorphum.</title>
        <authorList>
            <person name="Shiratori T."/>
            <person name="Suzuki S."/>
            <person name="Kakizawa Y."/>
            <person name="Ishida K."/>
        </authorList>
    </citation>
    <scope>NUCLEOTIDE SEQUENCE [LARGE SCALE GENOMIC DNA]</scope>
    <source>
        <strain evidence="2 3">SRT547</strain>
    </source>
</reference>
<name>A0A5S9F5G2_UABAM</name>
<organism evidence="2 3">
    <name type="scientific">Uabimicrobium amorphum</name>
    <dbReference type="NCBI Taxonomy" id="2596890"/>
    <lineage>
        <taxon>Bacteria</taxon>
        <taxon>Pseudomonadati</taxon>
        <taxon>Planctomycetota</taxon>
        <taxon>Candidatus Uabimicrobiia</taxon>
        <taxon>Candidatus Uabimicrobiales</taxon>
        <taxon>Candidatus Uabimicrobiaceae</taxon>
        <taxon>Candidatus Uabimicrobium</taxon>
    </lineage>
</organism>
<dbReference type="RefSeq" id="WP_173013577.1">
    <property type="nucleotide sequence ID" value="NZ_JAZFBD010000004.1"/>
</dbReference>
<evidence type="ECO:0000256" key="1">
    <source>
        <dbReference type="SAM" id="Phobius"/>
    </source>
</evidence>
<keyword evidence="1" id="KW-0812">Transmembrane</keyword>
<keyword evidence="3" id="KW-1185">Reference proteome</keyword>
<dbReference type="EMBL" id="AP019860">
    <property type="protein sequence ID" value="BBM86827.1"/>
    <property type="molecule type" value="Genomic_DNA"/>
</dbReference>
<dbReference type="Proteomes" id="UP000326354">
    <property type="component" value="Chromosome"/>
</dbReference>
<dbReference type="KEGG" id="uam:UABAM_05215"/>
<dbReference type="AlphaFoldDB" id="A0A5S9F5G2"/>
<evidence type="ECO:0000313" key="3">
    <source>
        <dbReference type="Proteomes" id="UP000326354"/>
    </source>
</evidence>
<protein>
    <submittedName>
        <fullName evidence="2">Uncharacterized protein</fullName>
    </submittedName>
</protein>
<gene>
    <name evidence="2" type="ORF">UABAM_05215</name>
</gene>
<accession>A0A5S9F5G2</accession>
<proteinExistence type="predicted"/>
<keyword evidence="1" id="KW-0472">Membrane</keyword>
<evidence type="ECO:0000313" key="2">
    <source>
        <dbReference type="EMBL" id="BBM86827.1"/>
    </source>
</evidence>
<sequence length="58" mass="6237">MSSNPEILDNQPVVYDHTKGFANVSLRVMTSIFIFLGMGMLIALFRGDFAGGKLGSDG</sequence>
<feature type="transmembrane region" description="Helical" evidence="1">
    <location>
        <begin position="24"/>
        <end position="45"/>
    </location>
</feature>